<keyword evidence="8" id="KW-0456">Lyase</keyword>
<accession>A0A1L3I3U8</accession>
<keyword evidence="5" id="KW-0210">Decarboxylase</keyword>
<dbReference type="EMBL" id="CP016364">
    <property type="protein sequence ID" value="APG46791.1"/>
    <property type="molecule type" value="Genomic_DNA"/>
</dbReference>
<dbReference type="InterPro" id="IPR009006">
    <property type="entry name" value="Ala_racemase/Decarboxylase_C"/>
</dbReference>
<protein>
    <submittedName>
        <fullName evidence="13">Diaminopimelate decarboxylase-like protein</fullName>
    </submittedName>
</protein>
<dbReference type="PANTHER" id="PTHR43727">
    <property type="entry name" value="DIAMINOPIMELATE DECARBOXYLASE"/>
    <property type="match status" value="1"/>
</dbReference>
<dbReference type="KEGG" id="php:PhaeoP97_01368"/>
<dbReference type="Gene3D" id="2.40.110.10">
    <property type="entry name" value="Butyryl-CoA Dehydrogenase, subunit A, domain 2"/>
    <property type="match status" value="1"/>
</dbReference>
<dbReference type="Gene3D" id="2.40.37.10">
    <property type="entry name" value="Lyase, Ornithine Decarboxylase, Chain A, domain 1"/>
    <property type="match status" value="1"/>
</dbReference>
<dbReference type="InterPro" id="IPR006091">
    <property type="entry name" value="Acyl-CoA_Oxase/DH_mid-dom"/>
</dbReference>
<dbReference type="FunFam" id="3.20.20.10:FF:000003">
    <property type="entry name" value="Diaminopimelate decarboxylase"/>
    <property type="match status" value="1"/>
</dbReference>
<dbReference type="Pfam" id="PF00278">
    <property type="entry name" value="Orn_DAP_Arg_deC"/>
    <property type="match status" value="1"/>
</dbReference>
<dbReference type="SUPFAM" id="SSF56645">
    <property type="entry name" value="Acyl-CoA dehydrogenase NM domain-like"/>
    <property type="match status" value="1"/>
</dbReference>
<dbReference type="InterPro" id="IPR022644">
    <property type="entry name" value="De-COase2_N"/>
</dbReference>
<feature type="domain" description="Orn/DAP/Arg decarboxylase 2 C-terminal" evidence="9">
    <location>
        <begin position="25"/>
        <end position="376"/>
    </location>
</feature>
<dbReference type="AlphaFoldDB" id="A0A1L3I3U8"/>
<dbReference type="Gene3D" id="1.10.540.10">
    <property type="entry name" value="Acyl-CoA dehydrogenase/oxidase, N-terminal domain"/>
    <property type="match status" value="1"/>
</dbReference>
<proteinExistence type="inferred from homology"/>
<dbReference type="InterPro" id="IPR022657">
    <property type="entry name" value="De-COase2_CS"/>
</dbReference>
<evidence type="ECO:0000259" key="11">
    <source>
        <dbReference type="Pfam" id="PF02770"/>
    </source>
</evidence>
<dbReference type="PANTHER" id="PTHR43727:SF2">
    <property type="entry name" value="GROUP IV DECARBOXYLASE"/>
    <property type="match status" value="1"/>
</dbReference>
<dbReference type="GO" id="GO:0008836">
    <property type="term" value="F:diaminopimelate decarboxylase activity"/>
    <property type="evidence" value="ECO:0007669"/>
    <property type="project" value="TreeGrafter"/>
</dbReference>
<keyword evidence="14" id="KW-1185">Reference proteome</keyword>
<reference evidence="14" key="1">
    <citation type="submission" date="2016-07" db="EMBL/GenBank/DDBJ databases">
        <title>Phaeobacter portensis sp. nov., a tropodithietic acid producing bacterium isolated from a German harbor.</title>
        <authorList>
            <person name="Freese H.M."/>
            <person name="Bunk B."/>
            <person name="Breider S."/>
            <person name="Brinkhoff T."/>
        </authorList>
    </citation>
    <scope>NUCLEOTIDE SEQUENCE [LARGE SCALE GENOMIC DNA]</scope>
    <source>
        <strain evidence="14">P97</strain>
    </source>
</reference>
<evidence type="ECO:0000259" key="10">
    <source>
        <dbReference type="Pfam" id="PF00441"/>
    </source>
</evidence>
<dbReference type="InterPro" id="IPR036250">
    <property type="entry name" value="AcylCo_DH-like_C"/>
</dbReference>
<evidence type="ECO:0000256" key="6">
    <source>
        <dbReference type="ARBA" id="ARBA00022827"/>
    </source>
</evidence>
<dbReference type="Pfam" id="PF00441">
    <property type="entry name" value="Acyl-CoA_dh_1"/>
    <property type="match status" value="1"/>
</dbReference>
<comment type="similarity">
    <text evidence="3">Belongs to the acyl-CoA dehydrogenase family.</text>
</comment>
<dbReference type="PRINTS" id="PR01182">
    <property type="entry name" value="ORNDCRBXLASE"/>
</dbReference>
<comment type="cofactor">
    <cofactor evidence="1">
        <name>pyridoxal 5'-phosphate</name>
        <dbReference type="ChEBI" id="CHEBI:597326"/>
    </cofactor>
</comment>
<keyword evidence="7" id="KW-0663">Pyridoxal phosphate</keyword>
<evidence type="ECO:0000256" key="4">
    <source>
        <dbReference type="ARBA" id="ARBA00022630"/>
    </source>
</evidence>
<keyword evidence="6" id="KW-0274">FAD</keyword>
<feature type="domain" description="Acyl-CoA oxidase/dehydrogenase middle" evidence="11">
    <location>
        <begin position="581"/>
        <end position="672"/>
    </location>
</feature>
<evidence type="ECO:0000256" key="2">
    <source>
        <dbReference type="ARBA" id="ARBA00001974"/>
    </source>
</evidence>
<dbReference type="Proteomes" id="UP000183859">
    <property type="component" value="Chromosome"/>
</dbReference>
<evidence type="ECO:0000259" key="9">
    <source>
        <dbReference type="Pfam" id="PF00278"/>
    </source>
</evidence>
<gene>
    <name evidence="13" type="ORF">PhaeoP97_01368</name>
</gene>
<dbReference type="InterPro" id="IPR002433">
    <property type="entry name" value="Orn_de-COase"/>
</dbReference>
<name>A0A1L3I3U8_9RHOB</name>
<evidence type="ECO:0000256" key="8">
    <source>
        <dbReference type="ARBA" id="ARBA00023239"/>
    </source>
</evidence>
<dbReference type="GO" id="GO:0006596">
    <property type="term" value="P:polyamine biosynthetic process"/>
    <property type="evidence" value="ECO:0007669"/>
    <property type="project" value="InterPro"/>
</dbReference>
<dbReference type="InterPro" id="IPR037069">
    <property type="entry name" value="AcylCoA_DH/ox_N_sf"/>
</dbReference>
<dbReference type="GO" id="GO:0050660">
    <property type="term" value="F:flavin adenine dinucleotide binding"/>
    <property type="evidence" value="ECO:0007669"/>
    <property type="project" value="InterPro"/>
</dbReference>
<dbReference type="SUPFAM" id="SSF47203">
    <property type="entry name" value="Acyl-CoA dehydrogenase C-terminal domain-like"/>
    <property type="match status" value="1"/>
</dbReference>
<sequence>MTDLFPDTDLRLIDEIATTAGTPFYLYDASVLRGRLDALRAALPQVDFFYSLKSNPNLSVTRVLHGHGAGCEVSSLLELETSLQAGATPERILMVGPGKSETELTRAIELGIKAIVVESAHELTQIDALARQLGRVQNIALRVNPDFHAGGAKLNMSGRPTQFGIDQSELSEVLKQAESCAHLRLCGLHAYMGTRILTHETVVANVRNILNLATEVISSLKAPLDFVDVGGGFGIPYYDGETELDLDALGQAVTPLVQSFGATHPKTRVVIELGRYLSGPSGQFVTRVQQTKSSKGEHFAVCDGGSNVHVAAAGQGFLRKNFPIRLLRDGKAAIKDEAAQPWTLTGPLCTPQDVIGKSVPMATPQVGDLISVGQSGAYGPTASPVNFLGFGAPAEVMIDGTELLLVRSRDTVEARLAVQQPSDLRSATHINSSTSHAPAALADLYSSAPGNGLEGTPFSDPCLERLTGLQTLFRETGARLDRDPESWTALWENPTVRALTTIGVPEKFNGFPLRDSGLGISDCPYGLHVAMVERLARFDANCILSLPGPSLSGGAVLATGTDAQIARFFDGYRFGPQGTFFAVTEPDAGSDASNGRSTLGLKDGKLVLNGVKTLVGGIARAEIGLFFAHIEETGRMGLVMIAPSDAPDCVKIERLGTNGLRGADLCQMTLTDFPVTQDMILGSGGRSLRDGFMAINGVFERNRPMVAAMALGSGRGLIELMLEDPTRLPAYQDLLASHTALLVQLVKVIRAQENRRPKVQDISKVKMQAVSFVDQVVRRITDQDPMRFLQDAELRRRCRDVKAFEYMEGTSNIHLLNAYRSYTAGVDQ</sequence>
<dbReference type="InterPro" id="IPR009075">
    <property type="entry name" value="AcylCo_DH/oxidase_C"/>
</dbReference>
<dbReference type="OrthoDB" id="9802241at2"/>
<dbReference type="InterPro" id="IPR029066">
    <property type="entry name" value="PLP-binding_barrel"/>
</dbReference>
<evidence type="ECO:0000313" key="14">
    <source>
        <dbReference type="Proteomes" id="UP000183859"/>
    </source>
</evidence>
<dbReference type="CDD" id="cd06839">
    <property type="entry name" value="PLPDE_III_Btrk_like"/>
    <property type="match status" value="1"/>
</dbReference>
<dbReference type="Gene3D" id="1.20.140.10">
    <property type="entry name" value="Butyryl-CoA Dehydrogenase, subunit A, domain 3"/>
    <property type="match status" value="1"/>
</dbReference>
<evidence type="ECO:0000259" key="12">
    <source>
        <dbReference type="Pfam" id="PF02784"/>
    </source>
</evidence>
<evidence type="ECO:0000256" key="3">
    <source>
        <dbReference type="ARBA" id="ARBA00009347"/>
    </source>
</evidence>
<dbReference type="InterPro" id="IPR009100">
    <property type="entry name" value="AcylCoA_DH/oxidase_NM_dom_sf"/>
</dbReference>
<dbReference type="PROSITE" id="PS00879">
    <property type="entry name" value="ODR_DC_2_2"/>
    <property type="match status" value="1"/>
</dbReference>
<dbReference type="GO" id="GO:0009089">
    <property type="term" value="P:lysine biosynthetic process via diaminopimelate"/>
    <property type="evidence" value="ECO:0007669"/>
    <property type="project" value="TreeGrafter"/>
</dbReference>
<evidence type="ECO:0000256" key="5">
    <source>
        <dbReference type="ARBA" id="ARBA00022793"/>
    </source>
</evidence>
<dbReference type="SUPFAM" id="SSF50621">
    <property type="entry name" value="Alanine racemase C-terminal domain-like"/>
    <property type="match status" value="1"/>
</dbReference>
<evidence type="ECO:0000256" key="7">
    <source>
        <dbReference type="ARBA" id="ARBA00022898"/>
    </source>
</evidence>
<evidence type="ECO:0000313" key="13">
    <source>
        <dbReference type="EMBL" id="APG46791.1"/>
    </source>
</evidence>
<evidence type="ECO:0000256" key="1">
    <source>
        <dbReference type="ARBA" id="ARBA00001933"/>
    </source>
</evidence>
<comment type="cofactor">
    <cofactor evidence="2">
        <name>FAD</name>
        <dbReference type="ChEBI" id="CHEBI:57692"/>
    </cofactor>
</comment>
<dbReference type="STRING" id="1844006.PhaeoP97_01368"/>
<dbReference type="InterPro" id="IPR022643">
    <property type="entry name" value="De-COase2_C"/>
</dbReference>
<keyword evidence="4" id="KW-0285">Flavoprotein</keyword>
<dbReference type="InterPro" id="IPR046373">
    <property type="entry name" value="Acyl-CoA_Oxase/DH_mid-dom_sf"/>
</dbReference>
<dbReference type="GO" id="GO:0016627">
    <property type="term" value="F:oxidoreductase activity, acting on the CH-CH group of donors"/>
    <property type="evidence" value="ECO:0007669"/>
    <property type="project" value="InterPro"/>
</dbReference>
<dbReference type="Pfam" id="PF02784">
    <property type="entry name" value="Orn_Arg_deC_N"/>
    <property type="match status" value="1"/>
</dbReference>
<feature type="domain" description="Acyl-CoA dehydrogenase/oxidase C-terminal" evidence="10">
    <location>
        <begin position="690"/>
        <end position="820"/>
    </location>
</feature>
<dbReference type="Pfam" id="PF02770">
    <property type="entry name" value="Acyl-CoA_dh_M"/>
    <property type="match status" value="1"/>
</dbReference>
<dbReference type="RefSeq" id="WP_072504424.1">
    <property type="nucleotide sequence ID" value="NZ_CP016364.1"/>
</dbReference>
<organism evidence="13 14">
    <name type="scientific">Phaeobacter porticola</name>
    <dbReference type="NCBI Taxonomy" id="1844006"/>
    <lineage>
        <taxon>Bacteria</taxon>
        <taxon>Pseudomonadati</taxon>
        <taxon>Pseudomonadota</taxon>
        <taxon>Alphaproteobacteria</taxon>
        <taxon>Rhodobacterales</taxon>
        <taxon>Roseobacteraceae</taxon>
        <taxon>Phaeobacter</taxon>
    </lineage>
</organism>
<dbReference type="Gene3D" id="3.20.20.10">
    <property type="entry name" value="Alanine racemase"/>
    <property type="match status" value="1"/>
</dbReference>
<dbReference type="SUPFAM" id="SSF51419">
    <property type="entry name" value="PLP-binding barrel"/>
    <property type="match status" value="1"/>
</dbReference>
<feature type="domain" description="Orn/DAP/Arg decarboxylase 2 N-terminal" evidence="12">
    <location>
        <begin position="34"/>
        <end position="278"/>
    </location>
</feature>